<dbReference type="EMBL" id="JAQQLF010000002">
    <property type="protein sequence ID" value="MDC7716007.1"/>
    <property type="molecule type" value="Genomic_DNA"/>
</dbReference>
<comment type="caution">
    <text evidence="2">The sequence shown here is derived from an EMBL/GenBank/DDBJ whole genome shotgun (WGS) entry which is preliminary data.</text>
</comment>
<gene>
    <name evidence="2" type="ORF">PQU95_02060</name>
</gene>
<evidence type="ECO:0000256" key="1">
    <source>
        <dbReference type="SAM" id="SignalP"/>
    </source>
</evidence>
<organism evidence="2 3">
    <name type="scientific">Vogesella aquatica</name>
    <dbReference type="NCBI Taxonomy" id="2984206"/>
    <lineage>
        <taxon>Bacteria</taxon>
        <taxon>Pseudomonadati</taxon>
        <taxon>Pseudomonadota</taxon>
        <taxon>Betaproteobacteria</taxon>
        <taxon>Neisseriales</taxon>
        <taxon>Chromobacteriaceae</taxon>
        <taxon>Vogesella</taxon>
    </lineage>
</organism>
<dbReference type="RefSeq" id="WP_272750457.1">
    <property type="nucleotide sequence ID" value="NZ_JAQQLF010000002.1"/>
</dbReference>
<reference evidence="2 3" key="1">
    <citation type="submission" date="2023-01" db="EMBL/GenBank/DDBJ databases">
        <title>Novel species of the genus Vogesella isolated from rivers.</title>
        <authorList>
            <person name="Lu H."/>
        </authorList>
    </citation>
    <scope>NUCLEOTIDE SEQUENCE [LARGE SCALE GENOMIC DNA]</scope>
    <source>
        <strain evidence="2 3">DC21W</strain>
    </source>
</reference>
<dbReference type="Proteomes" id="UP001219956">
    <property type="component" value="Unassembled WGS sequence"/>
</dbReference>
<evidence type="ECO:0008006" key="4">
    <source>
        <dbReference type="Google" id="ProtNLM"/>
    </source>
</evidence>
<evidence type="ECO:0000313" key="3">
    <source>
        <dbReference type="Proteomes" id="UP001219956"/>
    </source>
</evidence>
<accession>A0ABT5ITW2</accession>
<keyword evidence="1" id="KW-0732">Signal</keyword>
<sequence length="156" mass="16852">MHKKTLLLATALLALGASLPARADDAAPPAHGPRHDMPRDMPPPPLAIMLEDALPALQLSDAQQSLWLHAEQHDMNQQTRQQRSLQHAGFRLQEKLADTRLSLSQALRAASLAAPAMQPSAAWLAFFDSLSSQQAGIVRQVLQSPPPPVHDIPPPG</sequence>
<keyword evidence="3" id="KW-1185">Reference proteome</keyword>
<proteinExistence type="predicted"/>
<name>A0ABT5ITW2_9NEIS</name>
<evidence type="ECO:0000313" key="2">
    <source>
        <dbReference type="EMBL" id="MDC7716007.1"/>
    </source>
</evidence>
<feature type="signal peptide" evidence="1">
    <location>
        <begin position="1"/>
        <end position="23"/>
    </location>
</feature>
<feature type="chain" id="PRO_5045682619" description="LTXXQ motif family protein" evidence="1">
    <location>
        <begin position="24"/>
        <end position="156"/>
    </location>
</feature>
<protein>
    <recommendedName>
        <fullName evidence="4">LTXXQ motif family protein</fullName>
    </recommendedName>
</protein>